<feature type="region of interest" description="Disordered" evidence="4">
    <location>
        <begin position="1"/>
        <end position="287"/>
    </location>
</feature>
<reference evidence="5" key="1">
    <citation type="journal article" date="2020" name="Stud. Mycol.">
        <title>101 Dothideomycetes genomes: a test case for predicting lifestyles and emergence of pathogens.</title>
        <authorList>
            <person name="Haridas S."/>
            <person name="Albert R."/>
            <person name="Binder M."/>
            <person name="Bloem J."/>
            <person name="Labutti K."/>
            <person name="Salamov A."/>
            <person name="Andreopoulos B."/>
            <person name="Baker S."/>
            <person name="Barry K."/>
            <person name="Bills G."/>
            <person name="Bluhm B."/>
            <person name="Cannon C."/>
            <person name="Castanera R."/>
            <person name="Culley D."/>
            <person name="Daum C."/>
            <person name="Ezra D."/>
            <person name="Gonzalez J."/>
            <person name="Henrissat B."/>
            <person name="Kuo A."/>
            <person name="Liang C."/>
            <person name="Lipzen A."/>
            <person name="Lutzoni F."/>
            <person name="Magnuson J."/>
            <person name="Mondo S."/>
            <person name="Nolan M."/>
            <person name="Ohm R."/>
            <person name="Pangilinan J."/>
            <person name="Park H.-J."/>
            <person name="Ramirez L."/>
            <person name="Alfaro M."/>
            <person name="Sun H."/>
            <person name="Tritt A."/>
            <person name="Yoshinaga Y."/>
            <person name="Zwiers L.-H."/>
            <person name="Turgeon B."/>
            <person name="Goodwin S."/>
            <person name="Spatafora J."/>
            <person name="Crous P."/>
            <person name="Grigoriev I."/>
        </authorList>
    </citation>
    <scope>NUCLEOTIDE SEQUENCE</scope>
    <source>
        <strain evidence="5">CBS 130266</strain>
    </source>
</reference>
<keyword evidence="2" id="KW-0597">Phosphoprotein</keyword>
<feature type="compositionally biased region" description="Acidic residues" evidence="4">
    <location>
        <begin position="573"/>
        <end position="588"/>
    </location>
</feature>
<dbReference type="OrthoDB" id="277439at2759"/>
<feature type="region of interest" description="Disordered" evidence="4">
    <location>
        <begin position="309"/>
        <end position="330"/>
    </location>
</feature>
<comment type="subcellular location">
    <subcellularLocation>
        <location evidence="1">Nucleus</location>
        <location evidence="1">Nucleolus</location>
    </subcellularLocation>
</comment>
<keyword evidence="3" id="KW-0539">Nucleus</keyword>
<sequence length="956" mass="106921">MPPRISRSNISKDKPKSARNKSSKRSLQAFSIAEAQNGPDNLKIRKTRLGETEDDGPRQRKRARSQDAEDSEDDGAPSRKKVTKGRFDELDLSEGSDSEGNRWKVGVVAEDDDSDLDSDEAFGSSDEERFEGFTFRGSSSNNLGGRKGKGKVKTRGKRAVEERGDLDLEEEELSVGEDEEDEDSLGEDAVDLATMLDNYSGSEEEAKAVNRNGDSDDSSSEDEDDEDDDTSSESISDIEEADDEDQLAKLEDLVYGLQPKDAKAKRKQREADPHEDRAPSASGLVSSEKFDIMDFIQSDPQIKKMSKQLGTIPKPLKKDPKLAVALPKRQKDKLERIVANEKAKETLGRWVDTVKQNRRADHISFPIVDPETAKPHGSRHLVPTNQSAPMNDLEKAINNIMVESGLTTGNAEEEEDRIREFEELTTNKMPLEEVQARRAELRKARDLLFREEIRSKRVKKIKSKAYRRVHRKEREKLEAQDRDAFLEGGESDIDDEDRDKADRRRAEERMGAKHRDSKWAKQMKKSGRSVWDEDARSGVSEMAQKNEELRRRIEGKEVRNDDSEAEATFTSSESEDEADRSDLDGDDAEFQRLQRQISRANGVDEHEGSGPGSRLSSMKFMQQAEAARKARNDEDVERMRKELAGEDGSEGEDSEGEETIGRKIFGPTKSSSSAAPQRVTRNEFEAPPASDDEEEFLGFDTPANTTTTKQATTAPSRPTLKGSAQKTQIGNDSAISISANHPKANGKSKKPQPAIPSQALEPELLPGEKHTHPDADGWTTVTYNEDEEEEANHDANDTPTNNALDPTEILRRAFAGEDMEEQFHTDKLATIEDESTKIVDTTLPGWGSWVGEGLSKREQSRNYGRHFTKIDGIKPEQRKDAKLKNVIVNQKRVKKNGVYLAGELPFPFSSKGEYERSMRMPIGGEWNVKSVYQGNTKPRVLVKPGVVIGAMSKPMV</sequence>
<dbReference type="EMBL" id="MU007111">
    <property type="protein sequence ID" value="KAF2420278.1"/>
    <property type="molecule type" value="Genomic_DNA"/>
</dbReference>
<feature type="compositionally biased region" description="Acidic residues" evidence="4">
    <location>
        <begin position="645"/>
        <end position="658"/>
    </location>
</feature>
<comment type="caution">
    <text evidence="5">The sequence shown here is derived from an EMBL/GenBank/DDBJ whole genome shotgun (WGS) entry which is preliminary data.</text>
</comment>
<dbReference type="Pfam" id="PF04615">
    <property type="entry name" value="Utp14"/>
    <property type="match status" value="1"/>
</dbReference>
<name>A0A9P4NG11_9PEZI</name>
<dbReference type="PANTHER" id="PTHR14150:SF12">
    <property type="entry name" value="U3 SMALL NUCLEOLAR RNA-ASSOCIATED PROTEIN 14 HOMOLOG A"/>
    <property type="match status" value="1"/>
</dbReference>
<dbReference type="Proteomes" id="UP000800235">
    <property type="component" value="Unassembled WGS sequence"/>
</dbReference>
<feature type="compositionally biased region" description="Basic and acidic residues" evidence="4">
    <location>
        <begin position="544"/>
        <end position="562"/>
    </location>
</feature>
<evidence type="ECO:0000256" key="4">
    <source>
        <dbReference type="SAM" id="MobiDB-lite"/>
    </source>
</evidence>
<evidence type="ECO:0000256" key="2">
    <source>
        <dbReference type="ARBA" id="ARBA00022553"/>
    </source>
</evidence>
<evidence type="ECO:0000313" key="6">
    <source>
        <dbReference type="Proteomes" id="UP000800235"/>
    </source>
</evidence>
<evidence type="ECO:0000313" key="5">
    <source>
        <dbReference type="EMBL" id="KAF2420278.1"/>
    </source>
</evidence>
<dbReference type="GO" id="GO:0032040">
    <property type="term" value="C:small-subunit processome"/>
    <property type="evidence" value="ECO:0007669"/>
    <property type="project" value="InterPro"/>
</dbReference>
<protein>
    <submittedName>
        <fullName evidence="5">Utp14-domain-containing protein</fullName>
    </submittedName>
</protein>
<feature type="region of interest" description="Disordered" evidence="4">
    <location>
        <begin position="462"/>
        <end position="805"/>
    </location>
</feature>
<feature type="compositionally biased region" description="Basic residues" evidence="4">
    <location>
        <begin position="462"/>
        <end position="471"/>
    </location>
</feature>
<feature type="compositionally biased region" description="Basic and acidic residues" evidence="4">
    <location>
        <begin position="48"/>
        <end position="58"/>
    </location>
</feature>
<dbReference type="AlphaFoldDB" id="A0A9P4NG11"/>
<dbReference type="GO" id="GO:0006364">
    <property type="term" value="P:rRNA processing"/>
    <property type="evidence" value="ECO:0007669"/>
    <property type="project" value="InterPro"/>
</dbReference>
<feature type="compositionally biased region" description="Acidic residues" evidence="4">
    <location>
        <begin position="215"/>
        <end position="245"/>
    </location>
</feature>
<evidence type="ECO:0000256" key="3">
    <source>
        <dbReference type="ARBA" id="ARBA00023242"/>
    </source>
</evidence>
<dbReference type="PANTHER" id="PTHR14150">
    <property type="entry name" value="U3 SMALL NUCLEOLAR RNA-ASSOCIATED PROTEIN 14"/>
    <property type="match status" value="1"/>
</dbReference>
<evidence type="ECO:0000256" key="1">
    <source>
        <dbReference type="ARBA" id="ARBA00004604"/>
    </source>
</evidence>
<gene>
    <name evidence="5" type="ORF">EJ08DRAFT_642226</name>
</gene>
<feature type="compositionally biased region" description="Basic and acidic residues" evidence="4">
    <location>
        <begin position="269"/>
        <end position="278"/>
    </location>
</feature>
<feature type="compositionally biased region" description="Low complexity" evidence="4">
    <location>
        <begin position="701"/>
        <end position="714"/>
    </location>
</feature>
<proteinExistence type="predicted"/>
<accession>A0A9P4NG11</accession>
<organism evidence="5 6">
    <name type="scientific">Tothia fuscella</name>
    <dbReference type="NCBI Taxonomy" id="1048955"/>
    <lineage>
        <taxon>Eukaryota</taxon>
        <taxon>Fungi</taxon>
        <taxon>Dikarya</taxon>
        <taxon>Ascomycota</taxon>
        <taxon>Pezizomycotina</taxon>
        <taxon>Dothideomycetes</taxon>
        <taxon>Pleosporomycetidae</taxon>
        <taxon>Venturiales</taxon>
        <taxon>Cylindrosympodiaceae</taxon>
        <taxon>Tothia</taxon>
    </lineage>
</organism>
<feature type="compositionally biased region" description="Basic and acidic residues" evidence="4">
    <location>
        <begin position="626"/>
        <end position="644"/>
    </location>
</feature>
<feature type="compositionally biased region" description="Basic and acidic residues" evidence="4">
    <location>
        <begin position="766"/>
        <end position="775"/>
    </location>
</feature>
<feature type="compositionally biased region" description="Polar residues" evidence="4">
    <location>
        <begin position="722"/>
        <end position="739"/>
    </location>
</feature>
<feature type="compositionally biased region" description="Basic and acidic residues" evidence="4">
    <location>
        <begin position="498"/>
        <end position="519"/>
    </location>
</feature>
<feature type="compositionally biased region" description="Basic residues" evidence="4">
    <location>
        <begin position="146"/>
        <end position="157"/>
    </location>
</feature>
<feature type="compositionally biased region" description="Acidic residues" evidence="4">
    <location>
        <begin position="167"/>
        <end position="190"/>
    </location>
</feature>
<feature type="compositionally biased region" description="Basic and acidic residues" evidence="4">
    <location>
        <begin position="472"/>
        <end position="485"/>
    </location>
</feature>
<dbReference type="InterPro" id="IPR006709">
    <property type="entry name" value="SSU_processome_Utp14"/>
</dbReference>
<keyword evidence="6" id="KW-1185">Reference proteome</keyword>
<feature type="compositionally biased region" description="Acidic residues" evidence="4">
    <location>
        <begin position="109"/>
        <end position="120"/>
    </location>
</feature>